<dbReference type="GO" id="GO:0022625">
    <property type="term" value="C:cytosolic large ribosomal subunit"/>
    <property type="evidence" value="ECO:0007669"/>
    <property type="project" value="TreeGrafter"/>
</dbReference>
<evidence type="ECO:0000256" key="4">
    <source>
        <dbReference type="ARBA" id="ARBA00023274"/>
    </source>
</evidence>
<dbReference type="EMBL" id="FLUM01000001">
    <property type="protein sequence ID" value="SBV93117.1"/>
    <property type="molecule type" value="Genomic_DNA"/>
</dbReference>
<evidence type="ECO:0000256" key="5">
    <source>
        <dbReference type="HAMAP-Rule" id="MF_01334"/>
    </source>
</evidence>
<protein>
    <recommendedName>
        <fullName evidence="5">Large ribosomal subunit protein bL25</fullName>
    </recommendedName>
    <alternativeName>
        <fullName evidence="5">General stress protein CTC</fullName>
    </alternativeName>
</protein>
<dbReference type="PANTHER" id="PTHR33284:SF1">
    <property type="entry name" value="RIBOSOMAL PROTEIN L25_GLN-TRNA SYNTHETASE, ANTI-CODON-BINDING DOMAIN-CONTAINING PROTEIN"/>
    <property type="match status" value="1"/>
</dbReference>
<dbReference type="InterPro" id="IPR020057">
    <property type="entry name" value="Ribosomal_bL25_b-dom"/>
</dbReference>
<keyword evidence="1 5" id="KW-0699">rRNA-binding</keyword>
<accession>A0A212J131</accession>
<dbReference type="InterPro" id="IPR001021">
    <property type="entry name" value="Ribosomal_bL25_long"/>
</dbReference>
<dbReference type="InterPro" id="IPR037121">
    <property type="entry name" value="Ribosomal_bL25_C"/>
</dbReference>
<sequence>MKTFELKGEARTDIGKKATKAFRKEDKIPAVIYGGEKADKAIHFIVTNSEVRKLIYTPEIFLVDLTVGKDNYKAILKDVQVHPVTDEILHLDFLHVFENKPIVIDVPVVLDGLAEGVKAGGKLSLDLRKLKVRALYDKVPEKVHVDVSGLALGKSIQVGELHFEGLELLNAKNGVVCRVQLTRAARGLAAKNG</sequence>
<dbReference type="NCBIfam" id="TIGR00731">
    <property type="entry name" value="bL25_bact_ctc"/>
    <property type="match status" value="1"/>
</dbReference>
<dbReference type="RefSeq" id="WP_296938672.1">
    <property type="nucleotide sequence ID" value="NZ_LT599032.1"/>
</dbReference>
<comment type="function">
    <text evidence="5">This is one of the proteins that binds to the 5S RNA in the ribosome where it forms part of the central protuberance.</text>
</comment>
<dbReference type="Gene3D" id="2.40.240.10">
    <property type="entry name" value="Ribosomal Protein L25, Chain P"/>
    <property type="match status" value="1"/>
</dbReference>
<evidence type="ECO:0000259" key="6">
    <source>
        <dbReference type="Pfam" id="PF01386"/>
    </source>
</evidence>
<feature type="domain" description="Large ribosomal subunit protein bL25 L25" evidence="6">
    <location>
        <begin position="6"/>
        <end position="93"/>
    </location>
</feature>
<evidence type="ECO:0000256" key="2">
    <source>
        <dbReference type="ARBA" id="ARBA00022884"/>
    </source>
</evidence>
<keyword evidence="3 5" id="KW-0689">Ribosomal protein</keyword>
<keyword evidence="2 5" id="KW-0694">RNA-binding</keyword>
<keyword evidence="4 5" id="KW-0687">Ribonucleoprotein</keyword>
<comment type="similarity">
    <text evidence="5">Belongs to the bacterial ribosomal protein bL25 family. CTC subfamily.</text>
</comment>
<dbReference type="HAMAP" id="MF_01334">
    <property type="entry name" value="Ribosomal_bL25_CTC"/>
    <property type="match status" value="1"/>
</dbReference>
<dbReference type="SUPFAM" id="SSF50715">
    <property type="entry name" value="Ribosomal protein L25-like"/>
    <property type="match status" value="1"/>
</dbReference>
<evidence type="ECO:0000259" key="7">
    <source>
        <dbReference type="Pfam" id="PF14693"/>
    </source>
</evidence>
<dbReference type="InterPro" id="IPR029751">
    <property type="entry name" value="Ribosomal_L25_dom"/>
</dbReference>
<dbReference type="GO" id="GO:0006412">
    <property type="term" value="P:translation"/>
    <property type="evidence" value="ECO:0007669"/>
    <property type="project" value="UniProtKB-UniRule"/>
</dbReference>
<evidence type="ECO:0000313" key="8">
    <source>
        <dbReference type="EMBL" id="SBV93117.1"/>
    </source>
</evidence>
<dbReference type="Gene3D" id="2.170.120.20">
    <property type="entry name" value="Ribosomal protein L25, beta domain"/>
    <property type="match status" value="1"/>
</dbReference>
<dbReference type="GO" id="GO:0003735">
    <property type="term" value="F:structural constituent of ribosome"/>
    <property type="evidence" value="ECO:0007669"/>
    <property type="project" value="InterPro"/>
</dbReference>
<name>A0A212J131_9BACT</name>
<dbReference type="GO" id="GO:0008097">
    <property type="term" value="F:5S rRNA binding"/>
    <property type="evidence" value="ECO:0007669"/>
    <property type="project" value="InterPro"/>
</dbReference>
<gene>
    <name evidence="5 8" type="primary">rplY</name>
    <name evidence="5" type="synonym">ctc</name>
    <name evidence="8" type="ORF">KL86DYS1_10784</name>
</gene>
<dbReference type="Pfam" id="PF01386">
    <property type="entry name" value="Ribosomal_L25p"/>
    <property type="match status" value="1"/>
</dbReference>
<evidence type="ECO:0000256" key="1">
    <source>
        <dbReference type="ARBA" id="ARBA00022730"/>
    </source>
</evidence>
<dbReference type="Pfam" id="PF14693">
    <property type="entry name" value="Ribosomal_TL5_C"/>
    <property type="match status" value="1"/>
</dbReference>
<dbReference type="AlphaFoldDB" id="A0A212J131"/>
<reference evidence="8" key="1">
    <citation type="submission" date="2016-04" db="EMBL/GenBank/DDBJ databases">
        <authorList>
            <person name="Evans L.H."/>
            <person name="Alamgir A."/>
            <person name="Owens N."/>
            <person name="Weber N.D."/>
            <person name="Virtaneva K."/>
            <person name="Barbian K."/>
            <person name="Babar A."/>
            <person name="Rosenke K."/>
        </authorList>
    </citation>
    <scope>NUCLEOTIDE SEQUENCE</scope>
    <source>
        <strain evidence="8">86-1</strain>
    </source>
</reference>
<evidence type="ECO:0000256" key="3">
    <source>
        <dbReference type="ARBA" id="ARBA00022980"/>
    </source>
</evidence>
<dbReference type="PANTHER" id="PTHR33284">
    <property type="entry name" value="RIBOSOMAL PROTEIN L25/GLN-TRNA SYNTHETASE, ANTI-CODON-BINDING DOMAIN-CONTAINING PROTEIN"/>
    <property type="match status" value="1"/>
</dbReference>
<feature type="domain" description="Large ribosomal subunit protein bL25 beta" evidence="7">
    <location>
        <begin position="102"/>
        <end position="181"/>
    </location>
</feature>
<dbReference type="InterPro" id="IPR020930">
    <property type="entry name" value="Ribosomal_uL5_bac-type"/>
</dbReference>
<dbReference type="InterPro" id="IPR020056">
    <property type="entry name" value="Rbsml_bL25/Gln-tRNA_synth_N"/>
</dbReference>
<comment type="subunit">
    <text evidence="5">Part of the 50S ribosomal subunit; part of the 5S rRNA/L5/L18/L25 subcomplex. Contacts the 5S rRNA. Binds to the 5S rRNA independently of L5 and L18.</text>
</comment>
<proteinExistence type="inferred from homology"/>
<dbReference type="CDD" id="cd00495">
    <property type="entry name" value="Ribosomal_L25_TL5_CTC"/>
    <property type="match status" value="1"/>
</dbReference>
<dbReference type="InterPro" id="IPR011035">
    <property type="entry name" value="Ribosomal_bL25/Gln-tRNA_synth"/>
</dbReference>
<organism evidence="8">
    <name type="scientific">uncultured Dysgonomonas sp</name>
    <dbReference type="NCBI Taxonomy" id="206096"/>
    <lineage>
        <taxon>Bacteria</taxon>
        <taxon>Pseudomonadati</taxon>
        <taxon>Bacteroidota</taxon>
        <taxon>Bacteroidia</taxon>
        <taxon>Bacteroidales</taxon>
        <taxon>Dysgonomonadaceae</taxon>
        <taxon>Dysgonomonas</taxon>
        <taxon>environmental samples</taxon>
    </lineage>
</organism>
<dbReference type="NCBIfam" id="NF004132">
    <property type="entry name" value="PRK05618.2-2"/>
    <property type="match status" value="1"/>
</dbReference>